<keyword evidence="3" id="KW-1185">Reference proteome</keyword>
<sequence>MESRKDPNTTAMLETKLTVWPTTVKYIDKLIKHAEKLVNDLAIDLAAARTKGSESDIVDVTQKQAEEVSQEATPHGTGATGKKDSLFNHPGFNSALHHPYCCKEDPENAIFCGQG</sequence>
<protein>
    <submittedName>
        <fullName evidence="2">Uncharacterized protein</fullName>
    </submittedName>
</protein>
<accession>A0A9W8MHC1</accession>
<comment type="caution">
    <text evidence="2">The sequence shown here is derived from an EMBL/GenBank/DDBJ whole genome shotgun (WGS) entry which is preliminary data.</text>
</comment>
<organism evidence="2 3">
    <name type="scientific">Candolleomyces eurysporus</name>
    <dbReference type="NCBI Taxonomy" id="2828524"/>
    <lineage>
        <taxon>Eukaryota</taxon>
        <taxon>Fungi</taxon>
        <taxon>Dikarya</taxon>
        <taxon>Basidiomycota</taxon>
        <taxon>Agaricomycotina</taxon>
        <taxon>Agaricomycetes</taxon>
        <taxon>Agaricomycetidae</taxon>
        <taxon>Agaricales</taxon>
        <taxon>Agaricineae</taxon>
        <taxon>Psathyrellaceae</taxon>
        <taxon>Candolleomyces</taxon>
    </lineage>
</organism>
<feature type="non-terminal residue" evidence="2">
    <location>
        <position position="115"/>
    </location>
</feature>
<dbReference type="EMBL" id="JANBPK010000902">
    <property type="protein sequence ID" value="KAJ2929063.1"/>
    <property type="molecule type" value="Genomic_DNA"/>
</dbReference>
<proteinExistence type="predicted"/>
<reference evidence="2" key="1">
    <citation type="submission" date="2022-06" db="EMBL/GenBank/DDBJ databases">
        <title>Genome Sequence of Candolleomyces eurysporus.</title>
        <authorList>
            <person name="Buettner E."/>
        </authorList>
    </citation>
    <scope>NUCLEOTIDE SEQUENCE</scope>
    <source>
        <strain evidence="2">VTCC 930004</strain>
    </source>
</reference>
<evidence type="ECO:0000256" key="1">
    <source>
        <dbReference type="SAM" id="MobiDB-lite"/>
    </source>
</evidence>
<evidence type="ECO:0000313" key="3">
    <source>
        <dbReference type="Proteomes" id="UP001140091"/>
    </source>
</evidence>
<name>A0A9W8MHC1_9AGAR</name>
<gene>
    <name evidence="2" type="ORF">H1R20_g8031</name>
</gene>
<dbReference type="AlphaFoldDB" id="A0A9W8MHC1"/>
<evidence type="ECO:0000313" key="2">
    <source>
        <dbReference type="EMBL" id="KAJ2929063.1"/>
    </source>
</evidence>
<dbReference type="Proteomes" id="UP001140091">
    <property type="component" value="Unassembled WGS sequence"/>
</dbReference>
<feature type="region of interest" description="Disordered" evidence="1">
    <location>
        <begin position="64"/>
        <end position="86"/>
    </location>
</feature>